<proteinExistence type="predicted"/>
<sequence>MNEKLIGYFFLLKASPFRAGRRSTLIILAMLAIALGMLYYFKRKEWL</sequence>
<protein>
    <submittedName>
        <fullName evidence="2">Uncharacterized protein</fullName>
    </submittedName>
</protein>
<dbReference type="STRING" id="604354.TSIB_0543"/>
<dbReference type="KEGG" id="tsi:TSIB_0543"/>
<evidence type="ECO:0000256" key="1">
    <source>
        <dbReference type="SAM" id="Phobius"/>
    </source>
</evidence>
<reference evidence="2 3" key="1">
    <citation type="journal article" date="2009" name="Appl. Environ. Microbiol.">
        <title>Metabolic versatility and indigenous origin of the archaeon Thermococcus sibiricus, isolated from a siberian oil reservoir, as revealed by genome analysis.</title>
        <authorList>
            <person name="Mardanov A.V."/>
            <person name="Ravin N.V."/>
            <person name="Svetlitchnyi V.A."/>
            <person name="Beletsky A.V."/>
            <person name="Miroshnichenko M.L."/>
            <person name="Bonch-Osmolovskaya E.A."/>
            <person name="Skryabin K.G."/>
        </authorList>
    </citation>
    <scope>NUCLEOTIDE SEQUENCE [LARGE SCALE GENOMIC DNA]</scope>
    <source>
        <strain evidence="3">DSM 12597 / MM 739</strain>
    </source>
</reference>
<dbReference type="Proteomes" id="UP000009079">
    <property type="component" value="Chromosome"/>
</dbReference>
<name>C6A1W4_THESM</name>
<accession>C6A1W4</accession>
<keyword evidence="1" id="KW-0472">Membrane</keyword>
<dbReference type="HOGENOM" id="CLU_3163317_0_0_2"/>
<dbReference type="GeneID" id="58787056"/>
<keyword evidence="1" id="KW-0812">Transmembrane</keyword>
<gene>
    <name evidence="2" type="ordered locus">TSIB_0543</name>
</gene>
<feature type="transmembrane region" description="Helical" evidence="1">
    <location>
        <begin position="20"/>
        <end position="41"/>
    </location>
</feature>
<keyword evidence="3" id="KW-1185">Reference proteome</keyword>
<dbReference type="EMBL" id="CP001463">
    <property type="protein sequence ID" value="ACS89609.1"/>
    <property type="molecule type" value="Genomic_DNA"/>
</dbReference>
<organism evidence="2 3">
    <name type="scientific">Thermococcus sibiricus (strain DSM 12597 / MM 739)</name>
    <dbReference type="NCBI Taxonomy" id="604354"/>
    <lineage>
        <taxon>Archaea</taxon>
        <taxon>Methanobacteriati</taxon>
        <taxon>Methanobacteriota</taxon>
        <taxon>Thermococci</taxon>
        <taxon>Thermococcales</taxon>
        <taxon>Thermococcaceae</taxon>
        <taxon>Thermococcus</taxon>
    </lineage>
</organism>
<evidence type="ECO:0000313" key="3">
    <source>
        <dbReference type="Proteomes" id="UP000009079"/>
    </source>
</evidence>
<dbReference type="RefSeq" id="WP_015848829.1">
    <property type="nucleotide sequence ID" value="NC_012883.1"/>
</dbReference>
<evidence type="ECO:0000313" key="2">
    <source>
        <dbReference type="EMBL" id="ACS89609.1"/>
    </source>
</evidence>
<dbReference type="AlphaFoldDB" id="C6A1W4"/>
<keyword evidence="1" id="KW-1133">Transmembrane helix</keyword>